<feature type="binding site" evidence="6">
    <location>
        <position position="428"/>
    </location>
    <ligand>
        <name>S-adenosyl-L-methionine</name>
        <dbReference type="ChEBI" id="CHEBI:59789"/>
    </ligand>
</feature>
<dbReference type="OrthoDB" id="1368803at2759"/>
<evidence type="ECO:0000256" key="2">
    <source>
        <dbReference type="ARBA" id="ARBA00022679"/>
    </source>
</evidence>
<sequence>MLKRLMWKKCHYKWISRDSVEYHLCLPHNGAIGQPNSILPIKMSRIFVGLETSFVHDLPATLDKVFEDKMNGIVAPLFHPRFKRDDQEVSDTRDGPQARSDLVMDSRGWTASVVGNISKWMDLDAATLDARLSAEKVFKQEVAWASHLSVPAVMLPAPRHAHASANYARVLNQSLTQAQYLQFWVRIPLTSRYQSNAKAPMELDPVTGLRGAAMMETDEEDEEASDPWETWDALRTRCEYHSKLHVALEITADLPSTEEIQRWLGEPVKAAIIPTDIFLTNRKGYPALSQRHQKLMAQLFQHNIQFYLRGRPRHRGKLLPYVQYLHFLYSKRPSQDRKAQFEAPYLDYLQAPLQPLMDNLESQTYETFEQDAFKYNQYEKAITQALEQTPEDKESVVMVVGAGRGPLVRCALRAATVANRKTRMFAVEKNPNAVITLRNLKISEKWDNVTIIASDMRSWRTKERADIMVSELLGSFGDNELSPECLDGAQDFLHENGISIPCEYTSFVAPVMSSKLWNEVKVHDSLKSFETPYVVRLHNFYALAPTQKCFRFTHPKFNSRIDNRRQAELRFTAAESAVVHGLAGYFDAVLFGDVTLSIEPDTHSDGMFSWFPIYFPLRQPLHFHKGEEVVVNFWRLENNNRVWYEWSASSGDGKCHVPIHNPNGRSYWIGL</sequence>
<comment type="similarity">
    <text evidence="4">Belongs to the class I-like SAM-binding methyltransferase superfamily.</text>
</comment>
<evidence type="ECO:0000259" key="8">
    <source>
        <dbReference type="Pfam" id="PF05185"/>
    </source>
</evidence>
<dbReference type="GO" id="GO:0016274">
    <property type="term" value="F:protein-arginine N-methyltransferase activity"/>
    <property type="evidence" value="ECO:0007669"/>
    <property type="project" value="InterPro"/>
</dbReference>
<evidence type="ECO:0000256" key="1">
    <source>
        <dbReference type="ARBA" id="ARBA00022603"/>
    </source>
</evidence>
<reference evidence="11 12" key="1">
    <citation type="submission" date="2013-11" db="EMBL/GenBank/DDBJ databases">
        <title>The Genome Sequence of Phytophthora parasitica P1976.</title>
        <authorList>
            <consortium name="The Broad Institute Genomics Platform"/>
            <person name="Russ C."/>
            <person name="Tyler B."/>
            <person name="Panabieres F."/>
            <person name="Shan W."/>
            <person name="Tripathy S."/>
            <person name="Grunwald N."/>
            <person name="Machado M."/>
            <person name="Johnson C.S."/>
            <person name="Walker B."/>
            <person name="Young S."/>
            <person name="Zeng Q."/>
            <person name="Gargeya S."/>
            <person name="Fitzgerald M."/>
            <person name="Haas B."/>
            <person name="Abouelleil A."/>
            <person name="Allen A.W."/>
            <person name="Alvarado L."/>
            <person name="Arachchi H.M."/>
            <person name="Berlin A.M."/>
            <person name="Chapman S.B."/>
            <person name="Gainer-Dewar J."/>
            <person name="Goldberg J."/>
            <person name="Griggs A."/>
            <person name="Gujja S."/>
            <person name="Hansen M."/>
            <person name="Howarth C."/>
            <person name="Imamovic A."/>
            <person name="Ireland A."/>
            <person name="Larimer J."/>
            <person name="McCowan C."/>
            <person name="Murphy C."/>
            <person name="Pearson M."/>
            <person name="Poon T.W."/>
            <person name="Priest M."/>
            <person name="Roberts A."/>
            <person name="Saif S."/>
            <person name="Shea T."/>
            <person name="Sisk P."/>
            <person name="Sykes S."/>
            <person name="Wortman J."/>
            <person name="Nusbaum C."/>
            <person name="Birren B."/>
        </authorList>
    </citation>
    <scope>NUCLEOTIDE SEQUENCE [LARGE SCALE GENOMIC DNA]</scope>
    <source>
        <strain evidence="11 12">P1976</strain>
    </source>
</reference>
<protein>
    <recommendedName>
        <fullName evidence="4">Protein arginine N-methyltransferase</fullName>
    </recommendedName>
</protein>
<dbReference type="Gene3D" id="3.20.20.150">
    <property type="entry name" value="Divalent-metal-dependent TIM barrel enzymes"/>
    <property type="match status" value="1"/>
</dbReference>
<feature type="domain" description="PRMT5 arginine-N-methyltransferase" evidence="8">
    <location>
        <begin position="338"/>
        <end position="500"/>
    </location>
</feature>
<keyword evidence="3 4" id="KW-0949">S-adenosyl-L-methionine</keyword>
<dbReference type="InterPro" id="IPR035247">
    <property type="entry name" value="PRMT5_TIM"/>
</dbReference>
<dbReference type="GO" id="GO:0005634">
    <property type="term" value="C:nucleus"/>
    <property type="evidence" value="ECO:0007669"/>
    <property type="project" value="TreeGrafter"/>
</dbReference>
<dbReference type="InterPro" id="IPR035075">
    <property type="entry name" value="PRMT5"/>
</dbReference>
<feature type="domain" description="PRMT5 oligomerisation" evidence="10">
    <location>
        <begin position="503"/>
        <end position="669"/>
    </location>
</feature>
<dbReference type="GO" id="GO:0005829">
    <property type="term" value="C:cytosol"/>
    <property type="evidence" value="ECO:0007669"/>
    <property type="project" value="TreeGrafter"/>
</dbReference>
<name>A0A080Z6T9_PHYNI</name>
<dbReference type="Pfam" id="PF05185">
    <property type="entry name" value="PRMT5"/>
    <property type="match status" value="1"/>
</dbReference>
<evidence type="ECO:0000259" key="9">
    <source>
        <dbReference type="Pfam" id="PF17285"/>
    </source>
</evidence>
<dbReference type="GO" id="GO:0006355">
    <property type="term" value="P:regulation of DNA-templated transcription"/>
    <property type="evidence" value="ECO:0007669"/>
    <property type="project" value="TreeGrafter"/>
</dbReference>
<evidence type="ECO:0000256" key="6">
    <source>
        <dbReference type="PIRSR" id="PIRSR015894-2"/>
    </source>
</evidence>
<evidence type="ECO:0000259" key="10">
    <source>
        <dbReference type="Pfam" id="PF17286"/>
    </source>
</evidence>
<dbReference type="FunFam" id="3.20.20.150:FF:000008">
    <property type="entry name" value="Protein arginine N-methyltransferase 5"/>
    <property type="match status" value="1"/>
</dbReference>
<feature type="binding site" evidence="6">
    <location>
        <position position="365"/>
    </location>
    <ligand>
        <name>S-adenosyl-L-methionine</name>
        <dbReference type="ChEBI" id="CHEBI:59789"/>
    </ligand>
</feature>
<evidence type="ECO:0000313" key="11">
    <source>
        <dbReference type="EMBL" id="ETO62350.1"/>
    </source>
</evidence>
<dbReference type="PANTHER" id="PTHR10738:SF0">
    <property type="entry name" value="PROTEIN ARGININE N-METHYLTRANSFERASE 5"/>
    <property type="match status" value="1"/>
</dbReference>
<dbReference type="Gene3D" id="2.70.160.11">
    <property type="entry name" value="Hnrnp arginine n-methyltransferase1"/>
    <property type="match status" value="1"/>
</dbReference>
<feature type="binding site" evidence="6">
    <location>
        <begin position="455"/>
        <end position="456"/>
    </location>
    <ligand>
        <name>S-adenosyl-L-methionine</name>
        <dbReference type="ChEBI" id="CHEBI:59789"/>
    </ligand>
</feature>
<comment type="caution">
    <text evidence="11">The sequence shown here is derived from an EMBL/GenBank/DDBJ whole genome shotgun (WGS) entry which is preliminary data.</text>
</comment>
<feature type="binding site" evidence="6">
    <location>
        <begin position="374"/>
        <end position="375"/>
    </location>
    <ligand>
        <name>S-adenosyl-L-methionine</name>
        <dbReference type="ChEBI" id="CHEBI:59789"/>
    </ligand>
</feature>
<dbReference type="InterPro" id="IPR007857">
    <property type="entry name" value="Arg_MeTrfase_PRMT5"/>
</dbReference>
<dbReference type="PANTHER" id="PTHR10738">
    <property type="entry name" value="PROTEIN ARGININE N-METHYLTRANSFERASE 5"/>
    <property type="match status" value="1"/>
</dbReference>
<evidence type="ECO:0000256" key="3">
    <source>
        <dbReference type="ARBA" id="ARBA00022691"/>
    </source>
</evidence>
<feature type="site" description="Critical for specifying symmetric addition of methyl groups" evidence="7">
    <location>
        <position position="368"/>
    </location>
</feature>
<dbReference type="Proteomes" id="UP000028582">
    <property type="component" value="Unassembled WGS sequence"/>
</dbReference>
<proteinExistence type="inferred from homology"/>
<dbReference type="PROSITE" id="PS51678">
    <property type="entry name" value="SAM_MT_PRMT"/>
    <property type="match status" value="1"/>
</dbReference>
<evidence type="ECO:0000256" key="7">
    <source>
        <dbReference type="PIRSR" id="PIRSR015894-3"/>
    </source>
</evidence>
<evidence type="ECO:0000313" key="12">
    <source>
        <dbReference type="Proteomes" id="UP000028582"/>
    </source>
</evidence>
<dbReference type="GO" id="GO:0032259">
    <property type="term" value="P:methylation"/>
    <property type="evidence" value="ECO:0007669"/>
    <property type="project" value="UniProtKB-KW"/>
</dbReference>
<dbReference type="Pfam" id="PF17286">
    <property type="entry name" value="PRMT5_C"/>
    <property type="match status" value="1"/>
</dbReference>
<dbReference type="InterPro" id="IPR025799">
    <property type="entry name" value="Arg_MeTrfase"/>
</dbReference>
<feature type="domain" description="PRMT5 TIM barrel" evidence="9">
    <location>
        <begin position="70"/>
        <end position="330"/>
    </location>
</feature>
<dbReference type="AlphaFoldDB" id="A0A080Z6T9"/>
<organism evidence="11 12">
    <name type="scientific">Phytophthora nicotianae P1976</name>
    <dbReference type="NCBI Taxonomy" id="1317066"/>
    <lineage>
        <taxon>Eukaryota</taxon>
        <taxon>Sar</taxon>
        <taxon>Stramenopiles</taxon>
        <taxon>Oomycota</taxon>
        <taxon>Peronosporomycetes</taxon>
        <taxon>Peronosporales</taxon>
        <taxon>Peronosporaceae</taxon>
        <taxon>Phytophthora</taxon>
    </lineage>
</organism>
<dbReference type="SUPFAM" id="SSF53335">
    <property type="entry name" value="S-adenosyl-L-methionine-dependent methyltransferases"/>
    <property type="match status" value="1"/>
</dbReference>
<dbReference type="FunFam" id="2.70.160.11:FF:000025">
    <property type="entry name" value="Protein arginine N-methyltransferase"/>
    <property type="match status" value="1"/>
</dbReference>
<feature type="active site" description="Proton donor/acceptor" evidence="5">
    <location>
        <position position="471"/>
    </location>
</feature>
<dbReference type="Gene3D" id="3.40.50.150">
    <property type="entry name" value="Vaccinia Virus protein VP39"/>
    <property type="match status" value="1"/>
</dbReference>
<dbReference type="PIRSF" id="PIRSF015894">
    <property type="entry name" value="Skb1_MeTrfase"/>
    <property type="match status" value="1"/>
</dbReference>
<dbReference type="InterPro" id="IPR029063">
    <property type="entry name" value="SAM-dependent_MTases_sf"/>
</dbReference>
<accession>A0A080Z6T9</accession>
<dbReference type="Pfam" id="PF17285">
    <property type="entry name" value="PRMT5_TIM"/>
    <property type="match status" value="1"/>
</dbReference>
<evidence type="ECO:0000256" key="5">
    <source>
        <dbReference type="PIRSR" id="PIRSR015894-1"/>
    </source>
</evidence>
<dbReference type="EMBL" id="ANJA01003611">
    <property type="protein sequence ID" value="ETO62350.1"/>
    <property type="molecule type" value="Genomic_DNA"/>
</dbReference>
<keyword evidence="2 4" id="KW-0808">Transferase</keyword>
<feature type="active site" description="Proton donor/acceptor" evidence="5">
    <location>
        <position position="480"/>
    </location>
</feature>
<keyword evidence="1 4" id="KW-0489">Methyltransferase</keyword>
<gene>
    <name evidence="11" type="ORF">F444_19744</name>
</gene>
<evidence type="ECO:0000256" key="4">
    <source>
        <dbReference type="PIRNR" id="PIRNR015894"/>
    </source>
</evidence>
<dbReference type="InterPro" id="IPR035248">
    <property type="entry name" value="PRMT5_C"/>
</dbReference>